<dbReference type="AlphaFoldDB" id="A0A285IQF8"/>
<reference evidence="7 8" key="1">
    <citation type="submission" date="2017-09" db="EMBL/GenBank/DDBJ databases">
        <authorList>
            <person name="Ehlers B."/>
            <person name="Leendertz F.H."/>
        </authorList>
    </citation>
    <scope>NUCLEOTIDE SEQUENCE [LARGE SCALE GENOMIC DNA]</scope>
    <source>
        <strain evidence="7 8">CGMCC 4.6857</strain>
    </source>
</reference>
<keyword evidence="5" id="KW-0143">Chaperone</keyword>
<dbReference type="InterPro" id="IPR013126">
    <property type="entry name" value="Hsp_70_fam"/>
</dbReference>
<keyword evidence="3" id="KW-0067">ATP-binding</keyword>
<evidence type="ECO:0000313" key="8">
    <source>
        <dbReference type="Proteomes" id="UP000219612"/>
    </source>
</evidence>
<keyword evidence="2" id="KW-0547">Nucleotide-binding</keyword>
<protein>
    <submittedName>
        <fullName evidence="7">Molecular chaperone DnaK</fullName>
    </submittedName>
</protein>
<evidence type="ECO:0000256" key="5">
    <source>
        <dbReference type="ARBA" id="ARBA00023186"/>
    </source>
</evidence>
<dbReference type="Proteomes" id="UP000219612">
    <property type="component" value="Unassembled WGS sequence"/>
</dbReference>
<dbReference type="EMBL" id="OBDY01000010">
    <property type="protein sequence ID" value="SNY50228.1"/>
    <property type="molecule type" value="Genomic_DNA"/>
</dbReference>
<dbReference type="FunFam" id="3.30.420.40:FF:000028">
    <property type="entry name" value="heat shock 70 kDa protein-like"/>
    <property type="match status" value="1"/>
</dbReference>
<evidence type="ECO:0000256" key="4">
    <source>
        <dbReference type="ARBA" id="ARBA00023016"/>
    </source>
</evidence>
<organism evidence="7 8">
    <name type="scientific">Paractinoplanes atraurantiacus</name>
    <dbReference type="NCBI Taxonomy" id="1036182"/>
    <lineage>
        <taxon>Bacteria</taxon>
        <taxon>Bacillati</taxon>
        <taxon>Actinomycetota</taxon>
        <taxon>Actinomycetes</taxon>
        <taxon>Micromonosporales</taxon>
        <taxon>Micromonosporaceae</taxon>
        <taxon>Paractinoplanes</taxon>
    </lineage>
</organism>
<proteinExistence type="inferred from homology"/>
<keyword evidence="8" id="KW-1185">Reference proteome</keyword>
<dbReference type="PRINTS" id="PR00301">
    <property type="entry name" value="HEATSHOCK70"/>
</dbReference>
<accession>A0A285IQF8</accession>
<evidence type="ECO:0000256" key="2">
    <source>
        <dbReference type="ARBA" id="ARBA00022741"/>
    </source>
</evidence>
<dbReference type="RefSeq" id="WP_097322332.1">
    <property type="nucleotide sequence ID" value="NZ_OBDY01000010.1"/>
</dbReference>
<dbReference type="PANTHER" id="PTHR19375">
    <property type="entry name" value="HEAT SHOCK PROTEIN 70KDA"/>
    <property type="match status" value="1"/>
</dbReference>
<dbReference type="PROSITE" id="PS00329">
    <property type="entry name" value="HSP70_2"/>
    <property type="match status" value="1"/>
</dbReference>
<dbReference type="SUPFAM" id="SSF53067">
    <property type="entry name" value="Actin-like ATPase domain"/>
    <property type="match status" value="2"/>
</dbReference>
<evidence type="ECO:0000313" key="7">
    <source>
        <dbReference type="EMBL" id="SNY50228.1"/>
    </source>
</evidence>
<gene>
    <name evidence="7" type="ORF">SAMN05421748_110263</name>
</gene>
<dbReference type="InterPro" id="IPR018181">
    <property type="entry name" value="Heat_shock_70_CS"/>
</dbReference>
<sequence length="476" mass="50001">MTDDSGFHGVIGIDVGTSSCAVSVWDGTKLVVVSCPDGTPTMPAAVGQDTAGQVVAGLPPASDPEAVIAGIKRQLGSGERVRFRGRSYQPREICAFLLLELKRRAEGFVGGAVHDAVITVSAAAGEAQRRALREAAGLAQLNVRRLVEDPVAAAMALAADDRPGIYAIYDLGGGTFDASIVRIAPGTVEVLGSAGDPRLGGDDFDARIVEFTLRQIRERHHVDLSQDASIRRRIRWEAEIRKRELSITDTTTLELPRLTATVSAAVPLTRRGFESMIEPDVQRSLDLLTEAVAAAHAAHGIGWGDIDQVVPAGGSSRIPMVRERLAGYFGFGPSGIRDDLDPDELIARGAGLVARDYEPAQLFEGSPVGLLSASLRLRAELAGAPVVPSATGPPEATGPPDLSGPPAETPADFRPAAVAAYLLLISPSPSPDGLLAPLRTAYLNFVAAVHAAAPDTRLSELGTTLTTEYKRTQTPG</sequence>
<dbReference type="FunFam" id="3.90.640.10:FF:000003">
    <property type="entry name" value="Molecular chaperone DnaK"/>
    <property type="match status" value="1"/>
</dbReference>
<keyword evidence="4" id="KW-0346">Stress response</keyword>
<name>A0A285IQF8_9ACTN</name>
<dbReference type="InterPro" id="IPR043129">
    <property type="entry name" value="ATPase_NBD"/>
</dbReference>
<dbReference type="GO" id="GO:0140662">
    <property type="term" value="F:ATP-dependent protein folding chaperone"/>
    <property type="evidence" value="ECO:0007669"/>
    <property type="project" value="InterPro"/>
</dbReference>
<evidence type="ECO:0000256" key="6">
    <source>
        <dbReference type="SAM" id="MobiDB-lite"/>
    </source>
</evidence>
<dbReference type="Pfam" id="PF00012">
    <property type="entry name" value="HSP70"/>
    <property type="match status" value="2"/>
</dbReference>
<feature type="region of interest" description="Disordered" evidence="6">
    <location>
        <begin position="385"/>
        <end position="410"/>
    </location>
</feature>
<dbReference type="Gene3D" id="3.30.420.40">
    <property type="match status" value="2"/>
</dbReference>
<dbReference type="GO" id="GO:0005524">
    <property type="term" value="F:ATP binding"/>
    <property type="evidence" value="ECO:0007669"/>
    <property type="project" value="UniProtKB-KW"/>
</dbReference>
<evidence type="ECO:0000256" key="1">
    <source>
        <dbReference type="ARBA" id="ARBA00007381"/>
    </source>
</evidence>
<dbReference type="Gene3D" id="3.90.640.10">
    <property type="entry name" value="Actin, Chain A, domain 4"/>
    <property type="match status" value="1"/>
</dbReference>
<comment type="similarity">
    <text evidence="1">Belongs to the heat shock protein 70 family.</text>
</comment>
<evidence type="ECO:0000256" key="3">
    <source>
        <dbReference type="ARBA" id="ARBA00022840"/>
    </source>
</evidence>
<dbReference type="OrthoDB" id="9766019at2"/>